<accession>A0A538SWK9</accession>
<dbReference type="Proteomes" id="UP000319829">
    <property type="component" value="Unassembled WGS sequence"/>
</dbReference>
<proteinExistence type="predicted"/>
<dbReference type="EMBL" id="VBOU01000015">
    <property type="protein sequence ID" value="TMQ55742.1"/>
    <property type="molecule type" value="Genomic_DNA"/>
</dbReference>
<gene>
    <name evidence="1" type="ORF">E6K74_02345</name>
</gene>
<evidence type="ECO:0000313" key="1">
    <source>
        <dbReference type="EMBL" id="TMQ55742.1"/>
    </source>
</evidence>
<protein>
    <recommendedName>
        <fullName evidence="3">M20/M25/M40 family metallo-hydrolase</fullName>
    </recommendedName>
</protein>
<sequence>MTLEASSYLKALQPLLSLPRETLPQLTGAEARKALEWAAGALSLELIEKKGVAPSFLLLPRGHGEPRVVLFAAWHAESLPVLPAAVEGAERLALAASLAALDLDKDSQVPAALVVAPGAMQGSLVLADFLAEHRPRLQARTAFWLRIGPRAPRRRRIYLGARGRVVLGIWDAGANPYRIRDRMVEELLAEAYGPRPLDFELLRKLGENRDALDFLEEALDEPESGSGDGEERLKRALFEPRGHVVLPQVKHPDRPQAWLVFETVENMEPVDLLQRAQVLAGGAKVEIAEGFLWERIGIHHPSIQAQIKLSKSVSEGPEIWPSAPWLTPAGIFTRALGTSLAEWAIPIQASVAIRFPKVEDFESIALEACQLIRQALAETATIDT</sequence>
<reference evidence="1 2" key="1">
    <citation type="journal article" date="2019" name="Nat. Microbiol.">
        <title>Mediterranean grassland soil C-N compound turnover is dependent on rainfall and depth, and is mediated by genomically divergent microorganisms.</title>
        <authorList>
            <person name="Diamond S."/>
            <person name="Andeer P.F."/>
            <person name="Li Z."/>
            <person name="Crits-Christoph A."/>
            <person name="Burstein D."/>
            <person name="Anantharaman K."/>
            <person name="Lane K.R."/>
            <person name="Thomas B.C."/>
            <person name="Pan C."/>
            <person name="Northen T.R."/>
            <person name="Banfield J.F."/>
        </authorList>
    </citation>
    <scope>NUCLEOTIDE SEQUENCE [LARGE SCALE GENOMIC DNA]</scope>
    <source>
        <strain evidence="1">WS_4</strain>
    </source>
</reference>
<evidence type="ECO:0008006" key="3">
    <source>
        <dbReference type="Google" id="ProtNLM"/>
    </source>
</evidence>
<organism evidence="1 2">
    <name type="scientific">Eiseniibacteriota bacterium</name>
    <dbReference type="NCBI Taxonomy" id="2212470"/>
    <lineage>
        <taxon>Bacteria</taxon>
        <taxon>Candidatus Eiseniibacteriota</taxon>
    </lineage>
</organism>
<name>A0A538SWK9_UNCEI</name>
<dbReference type="AlphaFoldDB" id="A0A538SWK9"/>
<comment type="caution">
    <text evidence="1">The sequence shown here is derived from an EMBL/GenBank/DDBJ whole genome shotgun (WGS) entry which is preliminary data.</text>
</comment>
<evidence type="ECO:0000313" key="2">
    <source>
        <dbReference type="Proteomes" id="UP000319829"/>
    </source>
</evidence>